<dbReference type="GO" id="GO:0070008">
    <property type="term" value="F:serine-type exopeptidase activity"/>
    <property type="evidence" value="ECO:0007669"/>
    <property type="project" value="InterPro"/>
</dbReference>
<feature type="chain" id="PRO_5035742070" description="Serine carboxypeptidase S28 family protein" evidence="5">
    <location>
        <begin position="21"/>
        <end position="452"/>
    </location>
</feature>
<dbReference type="PANTHER" id="PTHR11010:SF11">
    <property type="entry name" value="THYMUS-SPECIFIC SERINE PROTEASE"/>
    <property type="match status" value="1"/>
</dbReference>
<gene>
    <name evidence="6" type="ORF">PSON_ATCC_30995.1.T0460226</name>
</gene>
<reference evidence="6" key="1">
    <citation type="submission" date="2021-01" db="EMBL/GenBank/DDBJ databases">
        <authorList>
            <consortium name="Genoscope - CEA"/>
            <person name="William W."/>
        </authorList>
    </citation>
    <scope>NUCLEOTIDE SEQUENCE</scope>
</reference>
<protein>
    <recommendedName>
        <fullName evidence="8">Serine carboxypeptidase S28 family protein</fullName>
    </recommendedName>
</protein>
<dbReference type="OrthoDB" id="406761at2759"/>
<dbReference type="Proteomes" id="UP000692954">
    <property type="component" value="Unassembled WGS sequence"/>
</dbReference>
<evidence type="ECO:0000256" key="2">
    <source>
        <dbReference type="ARBA" id="ARBA00022729"/>
    </source>
</evidence>
<feature type="signal peptide" evidence="5">
    <location>
        <begin position="1"/>
        <end position="20"/>
    </location>
</feature>
<evidence type="ECO:0008006" key="8">
    <source>
        <dbReference type="Google" id="ProtNLM"/>
    </source>
</evidence>
<evidence type="ECO:0000313" key="7">
    <source>
        <dbReference type="Proteomes" id="UP000692954"/>
    </source>
</evidence>
<keyword evidence="1" id="KW-0645">Protease</keyword>
<name>A0A8S1MXU2_9CILI</name>
<keyword evidence="2 5" id="KW-0732">Signal</keyword>
<keyword evidence="7" id="KW-1185">Reference proteome</keyword>
<dbReference type="PANTHER" id="PTHR11010">
    <property type="entry name" value="PROTEASE S28 PRO-X CARBOXYPEPTIDASE-RELATED"/>
    <property type="match status" value="1"/>
</dbReference>
<dbReference type="AlphaFoldDB" id="A0A8S1MXU2"/>
<keyword evidence="3" id="KW-0378">Hydrolase</keyword>
<evidence type="ECO:0000256" key="5">
    <source>
        <dbReference type="SAM" id="SignalP"/>
    </source>
</evidence>
<accession>A0A8S1MXU2</accession>
<evidence type="ECO:0000256" key="4">
    <source>
        <dbReference type="ARBA" id="ARBA00023180"/>
    </source>
</evidence>
<dbReference type="InterPro" id="IPR008758">
    <property type="entry name" value="Peptidase_S28"/>
</dbReference>
<evidence type="ECO:0000256" key="3">
    <source>
        <dbReference type="ARBA" id="ARBA00022801"/>
    </source>
</evidence>
<evidence type="ECO:0000313" key="6">
    <source>
        <dbReference type="EMBL" id="CAD8084349.1"/>
    </source>
</evidence>
<dbReference type="Pfam" id="PF05577">
    <property type="entry name" value="Peptidase_S28"/>
    <property type="match status" value="1"/>
</dbReference>
<dbReference type="GO" id="GO:0006508">
    <property type="term" value="P:proteolysis"/>
    <property type="evidence" value="ECO:0007669"/>
    <property type="project" value="UniProtKB-KW"/>
</dbReference>
<dbReference type="EMBL" id="CAJJDN010000046">
    <property type="protein sequence ID" value="CAD8084349.1"/>
    <property type="molecule type" value="Genomic_DNA"/>
</dbReference>
<keyword evidence="4" id="KW-0325">Glycoprotein</keyword>
<evidence type="ECO:0000256" key="1">
    <source>
        <dbReference type="ARBA" id="ARBA00022670"/>
    </source>
</evidence>
<dbReference type="GO" id="GO:0008239">
    <property type="term" value="F:dipeptidyl-peptidase activity"/>
    <property type="evidence" value="ECO:0007669"/>
    <property type="project" value="TreeGrafter"/>
</dbReference>
<sequence length="452" mass="52880">MNKFILISLSLLCIVANDLSYNQKMYWFEHQLVDHYDKLNKDVFHQRYWVVEENFIPETGVILFQICGEYTCPGIMEERLFIIQLAKEFNALIIILEHRYYGKSMPFGSESLRDENLKYLSTRQALDDLAYFQRFMVLNKKHGIKSQNPWIAIGGSYPGALAAWYRYQYPHLVIGALASSAVVESITDFKMFDTQIYLSALKSGSECASDIQNMNKYAEQQILNETTREQFKRSFGAEKLTDLEFLFFFADAQLLIIQYGGRTELCMQLEGKNIEDQIEYFRSVIEEDSYKEYGSYYLKNDEYDENNLSPSRQWMYQCCSELGWWQTSPLENTVRSSLIDLQFYRDFCNNIFGGIKPNIFPDDQLANARFGGNNLNIDNLIMTNGNEDPWKWSSVLVNQGSILAFEINCDNSGHCVELYTPKEEDCEQLKQVRIQIIQQFRQWIQNHYSSIQ</sequence>
<proteinExistence type="predicted"/>
<comment type="caution">
    <text evidence="6">The sequence shown here is derived from an EMBL/GenBank/DDBJ whole genome shotgun (WGS) entry which is preliminary data.</text>
</comment>
<organism evidence="6 7">
    <name type="scientific">Paramecium sonneborni</name>
    <dbReference type="NCBI Taxonomy" id="65129"/>
    <lineage>
        <taxon>Eukaryota</taxon>
        <taxon>Sar</taxon>
        <taxon>Alveolata</taxon>
        <taxon>Ciliophora</taxon>
        <taxon>Intramacronucleata</taxon>
        <taxon>Oligohymenophorea</taxon>
        <taxon>Peniculida</taxon>
        <taxon>Parameciidae</taxon>
        <taxon>Paramecium</taxon>
    </lineage>
</organism>